<dbReference type="SUPFAM" id="SSF53474">
    <property type="entry name" value="alpha/beta-Hydrolases"/>
    <property type="match status" value="1"/>
</dbReference>
<protein>
    <submittedName>
        <fullName evidence="3">Alpha/beta hydrolase</fullName>
    </submittedName>
</protein>
<evidence type="ECO:0000313" key="3">
    <source>
        <dbReference type="EMBL" id="PSJ59293.1"/>
    </source>
</evidence>
<dbReference type="GO" id="GO:0052689">
    <property type="term" value="F:carboxylic ester hydrolase activity"/>
    <property type="evidence" value="ECO:0007669"/>
    <property type="project" value="TreeGrafter"/>
</dbReference>
<dbReference type="InterPro" id="IPR022742">
    <property type="entry name" value="Hydrolase_4"/>
</dbReference>
<dbReference type="Gene3D" id="3.40.50.1820">
    <property type="entry name" value="alpha/beta hydrolase"/>
    <property type="match status" value="1"/>
</dbReference>
<gene>
    <name evidence="3" type="ORF">C7I85_16915</name>
</gene>
<evidence type="ECO:0000256" key="1">
    <source>
        <dbReference type="SAM" id="SignalP"/>
    </source>
</evidence>
<dbReference type="InterPro" id="IPR029058">
    <property type="entry name" value="AB_hydrolase_fold"/>
</dbReference>
<accession>A0A2P7S9Y1</accession>
<feature type="domain" description="Serine aminopeptidase S33" evidence="2">
    <location>
        <begin position="74"/>
        <end position="288"/>
    </location>
</feature>
<sequence>MVGKLAARVVFAAFLGVVGAMSMASADSAETGVEAPGPQGPLKGTLHAAAASNAPVVLIIPGSGPTDRDGNSRLGVQASSYRLLAEGLGRRGISSVRIDKRGMFGSATAISDANNVTIGDYADDVHAWISSIRQKTGSDCVWVLGHSEGGLVALAAAARDETGICGLLLVAAAGRPLGEVLREQLRANPANAPILDQALSAIAQLEAGKPVDASKLNPALLPLFHPSVQRFLMNALSYDPAQLLAKIRKPVLILQGQRDIQVSEEDARRLAEANPKAELRVLPDVNHVLKEVTSDDRAANIATYADPNLPLAPGVVDAITEFVLAGANPN</sequence>
<dbReference type="PANTHER" id="PTHR43265:SF1">
    <property type="entry name" value="ESTERASE ESTD"/>
    <property type="match status" value="1"/>
</dbReference>
<dbReference type="EMBL" id="PXYL01000008">
    <property type="protein sequence ID" value="PSJ59293.1"/>
    <property type="molecule type" value="Genomic_DNA"/>
</dbReference>
<dbReference type="InterPro" id="IPR053145">
    <property type="entry name" value="AB_hydrolase_Est10"/>
</dbReference>
<evidence type="ECO:0000313" key="4">
    <source>
        <dbReference type="Proteomes" id="UP000240653"/>
    </source>
</evidence>
<keyword evidence="4" id="KW-1185">Reference proteome</keyword>
<dbReference type="AlphaFoldDB" id="A0A2P7S9Y1"/>
<organism evidence="3 4">
    <name type="scientific">Pseudaminobacter soli</name>
    <name type="common">ex Li et al. 2025</name>
    <dbReference type="NCBI Taxonomy" id="1295366"/>
    <lineage>
        <taxon>Bacteria</taxon>
        <taxon>Pseudomonadati</taxon>
        <taxon>Pseudomonadota</taxon>
        <taxon>Alphaproteobacteria</taxon>
        <taxon>Hyphomicrobiales</taxon>
        <taxon>Phyllobacteriaceae</taxon>
        <taxon>Pseudaminobacter</taxon>
    </lineage>
</organism>
<proteinExistence type="predicted"/>
<keyword evidence="1" id="KW-0732">Signal</keyword>
<feature type="signal peptide" evidence="1">
    <location>
        <begin position="1"/>
        <end position="26"/>
    </location>
</feature>
<keyword evidence="3" id="KW-0378">Hydrolase</keyword>
<name>A0A2P7S9Y1_9HYPH</name>
<evidence type="ECO:0000259" key="2">
    <source>
        <dbReference type="Pfam" id="PF12146"/>
    </source>
</evidence>
<dbReference type="OrthoDB" id="9809549at2"/>
<feature type="chain" id="PRO_5015173746" evidence="1">
    <location>
        <begin position="27"/>
        <end position="330"/>
    </location>
</feature>
<dbReference type="Pfam" id="PF12146">
    <property type="entry name" value="Hydrolase_4"/>
    <property type="match status" value="1"/>
</dbReference>
<dbReference type="Proteomes" id="UP000240653">
    <property type="component" value="Unassembled WGS sequence"/>
</dbReference>
<dbReference type="PANTHER" id="PTHR43265">
    <property type="entry name" value="ESTERASE ESTD"/>
    <property type="match status" value="1"/>
</dbReference>
<comment type="caution">
    <text evidence="3">The sequence shown here is derived from an EMBL/GenBank/DDBJ whole genome shotgun (WGS) entry which is preliminary data.</text>
</comment>
<reference evidence="3 4" key="1">
    <citation type="submission" date="2018-03" db="EMBL/GenBank/DDBJ databases">
        <title>The draft genome of Mesorhizobium soli JCM 19897.</title>
        <authorList>
            <person name="Li L."/>
            <person name="Liu L."/>
            <person name="Liang L."/>
            <person name="Wang T."/>
            <person name="Zhang X."/>
        </authorList>
    </citation>
    <scope>NUCLEOTIDE SEQUENCE [LARGE SCALE GENOMIC DNA]</scope>
    <source>
        <strain evidence="3 4">JCM 19897</strain>
    </source>
</reference>